<proteinExistence type="predicted"/>
<protein>
    <submittedName>
        <fullName evidence="2">Uncharacterized protein</fullName>
    </submittedName>
</protein>
<sequence>MGQNVVYLHGQPEPIGHFLRIGNSGHRQLETLLDSGKMMLDRVVVDAAAVARQHDLIASLAEAGGELILDTNVAELSSARKYNGAVKSAPWANPVAMLTADDLRPNANRDVIGQIARFAVQHGFHMVQAPTHLLEGSPDAMFAVDRASTMALRNALDAEGGRHIGINYPLMIKSAVLRDPVQRRAFIAGLEELPFDNLWFRISGFGADASPAGLRRYIAAVMDFQRLERPIVADGVGGLAGLAIVAFGAAGGICHGVAEKERFDASDWNKPPEPRGQSFGREKRVLIGSLDRMLSEKQLDALMSTPGARKALSCNDTSCCPRGFDDMLKDPKAHYLRQRSQGVQELSRIPDSRRAQHYLDKQLTPVERAARNVAKLRVGDEGLKKILEKSSERLEKIHSVLDDLSGTIKGAPRAHAPSRQPRGKPAAAAGKRNP</sequence>
<organism evidence="2 3">
    <name type="scientific">Sphingobium quisquiliarum P25</name>
    <dbReference type="NCBI Taxonomy" id="1329909"/>
    <lineage>
        <taxon>Bacteria</taxon>
        <taxon>Pseudomonadati</taxon>
        <taxon>Pseudomonadota</taxon>
        <taxon>Alphaproteobacteria</taxon>
        <taxon>Sphingomonadales</taxon>
        <taxon>Sphingomonadaceae</taxon>
        <taxon>Sphingobium</taxon>
    </lineage>
</organism>
<feature type="region of interest" description="Disordered" evidence="1">
    <location>
        <begin position="404"/>
        <end position="434"/>
    </location>
</feature>
<dbReference type="Proteomes" id="UP000015525">
    <property type="component" value="Unassembled WGS sequence"/>
</dbReference>
<dbReference type="RefSeq" id="WP_021239832.1">
    <property type="nucleotide sequence ID" value="NZ_ATHO01000162.1"/>
</dbReference>
<evidence type="ECO:0000313" key="2">
    <source>
        <dbReference type="EMBL" id="EQA99803.1"/>
    </source>
</evidence>
<evidence type="ECO:0000313" key="3">
    <source>
        <dbReference type="Proteomes" id="UP000015525"/>
    </source>
</evidence>
<gene>
    <name evidence="2" type="ORF">L288_19150</name>
</gene>
<comment type="caution">
    <text evidence="2">The sequence shown here is derived from an EMBL/GenBank/DDBJ whole genome shotgun (WGS) entry which is preliminary data.</text>
</comment>
<evidence type="ECO:0000256" key="1">
    <source>
        <dbReference type="SAM" id="MobiDB-lite"/>
    </source>
</evidence>
<name>T0HQK5_9SPHN</name>
<dbReference type="AlphaFoldDB" id="T0HQK5"/>
<dbReference type="EMBL" id="ATHO01000162">
    <property type="protein sequence ID" value="EQA99803.1"/>
    <property type="molecule type" value="Genomic_DNA"/>
</dbReference>
<accession>T0HQK5</accession>
<dbReference type="PATRIC" id="fig|1329909.3.peg.3684"/>
<reference evidence="2 3" key="1">
    <citation type="journal article" date="2013" name="Genome Announc.">
        <title>Draft Genome Sequence of Sphingobium quisquiliarum Strain P25T, a Novel Hexachlorocyclohexane (HCH)-Degrading Bacterium Isolated from an HCH Dumpsite.</title>
        <authorList>
            <person name="Kumar Singh A."/>
            <person name="Sangwan N."/>
            <person name="Sharma A."/>
            <person name="Gupta V."/>
            <person name="Khurana J.P."/>
            <person name="Lal R."/>
        </authorList>
    </citation>
    <scope>NUCLEOTIDE SEQUENCE [LARGE SCALE GENOMIC DNA]</scope>
    <source>
        <strain evidence="2 3">P25</strain>
    </source>
</reference>
<keyword evidence="3" id="KW-1185">Reference proteome</keyword>